<dbReference type="GO" id="GO:0040003">
    <property type="term" value="P:chitin-based cuticle development"/>
    <property type="evidence" value="ECO:0007669"/>
    <property type="project" value="TreeGrafter"/>
</dbReference>
<accession>A0AAV8WZ42</accession>
<evidence type="ECO:0000313" key="4">
    <source>
        <dbReference type="EMBL" id="KAJ8931521.1"/>
    </source>
</evidence>
<feature type="chain" id="PRO_5043742870" description="DUF243 domain-containing protein" evidence="2">
    <location>
        <begin position="18"/>
        <end position="177"/>
    </location>
</feature>
<dbReference type="Pfam" id="PF03103">
    <property type="entry name" value="DUF243"/>
    <property type="match status" value="1"/>
</dbReference>
<dbReference type="PANTHER" id="PTHR31927:SF13">
    <property type="entry name" value="TWEEDLEBETA"/>
    <property type="match status" value="1"/>
</dbReference>
<feature type="signal peptide" evidence="2">
    <location>
        <begin position="1"/>
        <end position="17"/>
    </location>
</feature>
<sequence>MVKDYLIIGSLVVLVYGRPEPPSGYQYPSPSQLSQHSQASSYSAPLASVGALSGSRFGSISGSRFTSQGSFSSASSSFSGSAGGRSRYSSRGNGRQYSGNGHSLSDNILVHKHIYVHVPPPEHDEEHHHRKQVHIPAPQKHYKIIFIKAPSAASSVAPVISPLPQNEEKNHCLRVGQ</sequence>
<proteinExistence type="predicted"/>
<evidence type="ECO:0000256" key="2">
    <source>
        <dbReference type="SAM" id="SignalP"/>
    </source>
</evidence>
<feature type="compositionally biased region" description="Low complexity" evidence="1">
    <location>
        <begin position="66"/>
        <end position="101"/>
    </location>
</feature>
<reference evidence="4" key="1">
    <citation type="journal article" date="2023" name="Insect Mol. Biol.">
        <title>Genome sequencing provides insights into the evolution of gene families encoding plant cell wall-degrading enzymes in longhorned beetles.</title>
        <authorList>
            <person name="Shin N.R."/>
            <person name="Okamura Y."/>
            <person name="Kirsch R."/>
            <person name="Pauchet Y."/>
        </authorList>
    </citation>
    <scope>NUCLEOTIDE SEQUENCE</scope>
    <source>
        <strain evidence="4">RBIC_L_NR</strain>
    </source>
</reference>
<feature type="domain" description="DUF243" evidence="3">
    <location>
        <begin position="108"/>
        <end position="177"/>
    </location>
</feature>
<evidence type="ECO:0000259" key="3">
    <source>
        <dbReference type="SMART" id="SM00690"/>
    </source>
</evidence>
<keyword evidence="5" id="KW-1185">Reference proteome</keyword>
<gene>
    <name evidence="4" type="ORF">NQ314_015552</name>
</gene>
<evidence type="ECO:0000256" key="1">
    <source>
        <dbReference type="SAM" id="MobiDB-lite"/>
    </source>
</evidence>
<dbReference type="SMART" id="SM00690">
    <property type="entry name" value="DM5"/>
    <property type="match status" value="1"/>
</dbReference>
<comment type="caution">
    <text evidence="4">The sequence shown here is derived from an EMBL/GenBank/DDBJ whole genome shotgun (WGS) entry which is preliminary data.</text>
</comment>
<organism evidence="4 5">
    <name type="scientific">Rhamnusium bicolor</name>
    <dbReference type="NCBI Taxonomy" id="1586634"/>
    <lineage>
        <taxon>Eukaryota</taxon>
        <taxon>Metazoa</taxon>
        <taxon>Ecdysozoa</taxon>
        <taxon>Arthropoda</taxon>
        <taxon>Hexapoda</taxon>
        <taxon>Insecta</taxon>
        <taxon>Pterygota</taxon>
        <taxon>Neoptera</taxon>
        <taxon>Endopterygota</taxon>
        <taxon>Coleoptera</taxon>
        <taxon>Polyphaga</taxon>
        <taxon>Cucujiformia</taxon>
        <taxon>Chrysomeloidea</taxon>
        <taxon>Cerambycidae</taxon>
        <taxon>Lepturinae</taxon>
        <taxon>Rhagiini</taxon>
        <taxon>Rhamnusium</taxon>
    </lineage>
</organism>
<dbReference type="InterPro" id="IPR004145">
    <property type="entry name" value="DUF243"/>
</dbReference>
<name>A0AAV8WZ42_9CUCU</name>
<dbReference type="PANTHER" id="PTHR31927">
    <property type="entry name" value="FI07246P-RELATED-RELATED"/>
    <property type="match status" value="1"/>
</dbReference>
<evidence type="ECO:0000313" key="5">
    <source>
        <dbReference type="Proteomes" id="UP001162156"/>
    </source>
</evidence>
<dbReference type="GO" id="GO:0008010">
    <property type="term" value="F:structural constituent of chitin-based larval cuticle"/>
    <property type="evidence" value="ECO:0007669"/>
    <property type="project" value="TreeGrafter"/>
</dbReference>
<dbReference type="Proteomes" id="UP001162156">
    <property type="component" value="Unassembled WGS sequence"/>
</dbReference>
<keyword evidence="2" id="KW-0732">Signal</keyword>
<dbReference type="EMBL" id="JANEYF010004315">
    <property type="protein sequence ID" value="KAJ8931521.1"/>
    <property type="molecule type" value="Genomic_DNA"/>
</dbReference>
<dbReference type="GO" id="GO:0062129">
    <property type="term" value="C:chitin-based extracellular matrix"/>
    <property type="evidence" value="ECO:0007669"/>
    <property type="project" value="TreeGrafter"/>
</dbReference>
<protein>
    <recommendedName>
        <fullName evidence="3">DUF243 domain-containing protein</fullName>
    </recommendedName>
</protein>
<dbReference type="AlphaFoldDB" id="A0AAV8WZ42"/>
<feature type="region of interest" description="Disordered" evidence="1">
    <location>
        <begin position="66"/>
        <end position="103"/>
    </location>
</feature>